<sequence length="218" mass="24975">MRSLLGDDEETAILEEAMALIDSCEGFTSEGDSSSDSAGLRSHDQVDELKLLSCSRGKQGRKRENVFKPVTKKKRIRRAETSSTAFQRRKKAEVIALRTEVTELETRISYLQQKCQDMWEKCLSRNKETDMESGQAVVINWCEEAVRQYRYRRAAEDCNRKLKEIFESQSRLSHDLRAVLYQRGALNGMDVVFDGVAKHQLAEMTCEASLSTQFTFLE</sequence>
<evidence type="ECO:0008006" key="3">
    <source>
        <dbReference type="Google" id="ProtNLM"/>
    </source>
</evidence>
<organism evidence="1 2">
    <name type="scientific">Phytophthora nicotianae P1976</name>
    <dbReference type="NCBI Taxonomy" id="1317066"/>
    <lineage>
        <taxon>Eukaryota</taxon>
        <taxon>Sar</taxon>
        <taxon>Stramenopiles</taxon>
        <taxon>Oomycota</taxon>
        <taxon>Peronosporomycetes</taxon>
        <taxon>Peronosporales</taxon>
        <taxon>Peronosporaceae</taxon>
        <taxon>Phytophthora</taxon>
    </lineage>
</organism>
<accession>A0A081AVT8</accession>
<name>A0A081AVT8_PHYNI</name>
<evidence type="ECO:0000313" key="1">
    <source>
        <dbReference type="EMBL" id="ETO82999.1"/>
    </source>
</evidence>
<evidence type="ECO:0000313" key="2">
    <source>
        <dbReference type="Proteomes" id="UP000028582"/>
    </source>
</evidence>
<reference evidence="1 2" key="1">
    <citation type="submission" date="2013-11" db="EMBL/GenBank/DDBJ databases">
        <title>The Genome Sequence of Phytophthora parasitica P1976.</title>
        <authorList>
            <consortium name="The Broad Institute Genomics Platform"/>
            <person name="Russ C."/>
            <person name="Tyler B."/>
            <person name="Panabieres F."/>
            <person name="Shan W."/>
            <person name="Tripathy S."/>
            <person name="Grunwald N."/>
            <person name="Machado M."/>
            <person name="Johnson C.S."/>
            <person name="Walker B."/>
            <person name="Young S."/>
            <person name="Zeng Q."/>
            <person name="Gargeya S."/>
            <person name="Fitzgerald M."/>
            <person name="Haas B."/>
            <person name="Abouelleil A."/>
            <person name="Allen A.W."/>
            <person name="Alvarado L."/>
            <person name="Arachchi H.M."/>
            <person name="Berlin A.M."/>
            <person name="Chapman S.B."/>
            <person name="Gainer-Dewar J."/>
            <person name="Goldberg J."/>
            <person name="Griggs A."/>
            <person name="Gujja S."/>
            <person name="Hansen M."/>
            <person name="Howarth C."/>
            <person name="Imamovic A."/>
            <person name="Ireland A."/>
            <person name="Larimer J."/>
            <person name="McCowan C."/>
            <person name="Murphy C."/>
            <person name="Pearson M."/>
            <person name="Poon T.W."/>
            <person name="Priest M."/>
            <person name="Roberts A."/>
            <person name="Saif S."/>
            <person name="Shea T."/>
            <person name="Sisk P."/>
            <person name="Sykes S."/>
            <person name="Wortman J."/>
            <person name="Nusbaum C."/>
            <person name="Birren B."/>
        </authorList>
    </citation>
    <scope>NUCLEOTIDE SEQUENCE [LARGE SCALE GENOMIC DNA]</scope>
    <source>
        <strain evidence="1 2">P1976</strain>
    </source>
</reference>
<dbReference type="Proteomes" id="UP000028582">
    <property type="component" value="Unassembled WGS sequence"/>
</dbReference>
<dbReference type="OrthoDB" id="129499at2759"/>
<dbReference type="AlphaFoldDB" id="A0A081AVT8"/>
<comment type="caution">
    <text evidence="1">The sequence shown here is derived from an EMBL/GenBank/DDBJ whole genome shotgun (WGS) entry which is preliminary data.</text>
</comment>
<proteinExistence type="predicted"/>
<gene>
    <name evidence="1" type="ORF">F444_02914</name>
</gene>
<dbReference type="EMBL" id="ANJA01000579">
    <property type="protein sequence ID" value="ETO82999.1"/>
    <property type="molecule type" value="Genomic_DNA"/>
</dbReference>
<protein>
    <recommendedName>
        <fullName evidence="3">BZIP domain-containing protein</fullName>
    </recommendedName>
</protein>